<dbReference type="Proteomes" id="UP001327957">
    <property type="component" value="Unassembled WGS sequence"/>
</dbReference>
<accession>A0AAV9SSV9</accession>
<dbReference type="EMBL" id="JASAOK010000056">
    <property type="protein sequence ID" value="KAK6206296.1"/>
    <property type="molecule type" value="Genomic_DNA"/>
</dbReference>
<evidence type="ECO:0000313" key="2">
    <source>
        <dbReference type="Proteomes" id="UP001327957"/>
    </source>
</evidence>
<reference evidence="1 2" key="1">
    <citation type="submission" date="2023-04" db="EMBL/GenBank/DDBJ databases">
        <title>Colletotrichum tabacum stain YC1 causing leaf anthracnose on Nicotiana tabacum(L.) cv.</title>
        <authorList>
            <person name="Ji Z."/>
            <person name="Wang M."/>
            <person name="Zhang J."/>
            <person name="Wang N."/>
            <person name="Zhou Z."/>
        </authorList>
    </citation>
    <scope>NUCLEOTIDE SEQUENCE [LARGE SCALE GENOMIC DNA]</scope>
    <source>
        <strain evidence="1 2">YC1</strain>
    </source>
</reference>
<name>A0AAV9SSV9_9PEZI</name>
<protein>
    <submittedName>
        <fullName evidence="1">Uncharacterized protein</fullName>
    </submittedName>
</protein>
<dbReference type="AlphaFoldDB" id="A0AAV9SSV9"/>
<proteinExistence type="predicted"/>
<comment type="caution">
    <text evidence="1">The sequence shown here is derived from an EMBL/GenBank/DDBJ whole genome shotgun (WGS) entry which is preliminary data.</text>
</comment>
<sequence length="241" mass="26751">MAFWEGADGLEALSERWPAVARRVLTQAAEGPHAAPFESLGAKWLLERTRRFQSVWKALRKDPLLELHEELAAASAEGNTDSVFNSAAAFILGSVANDKAIAHKNAILWWTTVLARSAISGDDEADDFISRVASLLLVTRTLLLQRAFYAWKGKPQWVMEIQEDLNAVDITWLDNDSGPRPNDYQDRRMCTSPAWLAMLAHLRSEAEMALRGTLGTAMFEVARLAALLREVPNRTDVHGVG</sequence>
<evidence type="ECO:0000313" key="1">
    <source>
        <dbReference type="EMBL" id="KAK6206296.1"/>
    </source>
</evidence>
<organism evidence="1 2">
    <name type="scientific">Colletotrichum tabaci</name>
    <dbReference type="NCBI Taxonomy" id="1209068"/>
    <lineage>
        <taxon>Eukaryota</taxon>
        <taxon>Fungi</taxon>
        <taxon>Dikarya</taxon>
        <taxon>Ascomycota</taxon>
        <taxon>Pezizomycotina</taxon>
        <taxon>Sordariomycetes</taxon>
        <taxon>Hypocreomycetidae</taxon>
        <taxon>Glomerellales</taxon>
        <taxon>Glomerellaceae</taxon>
        <taxon>Colletotrichum</taxon>
        <taxon>Colletotrichum destructivum species complex</taxon>
    </lineage>
</organism>
<keyword evidence="2" id="KW-1185">Reference proteome</keyword>
<gene>
    <name evidence="1" type="ORF">QIS74_13715</name>
</gene>